<dbReference type="Proteomes" id="UP001589693">
    <property type="component" value="Unassembled WGS sequence"/>
</dbReference>
<evidence type="ECO:0008006" key="3">
    <source>
        <dbReference type="Google" id="ProtNLM"/>
    </source>
</evidence>
<reference evidence="1 2" key="1">
    <citation type="submission" date="2024-09" db="EMBL/GenBank/DDBJ databases">
        <authorList>
            <person name="Sun Q."/>
            <person name="Mori K."/>
        </authorList>
    </citation>
    <scope>NUCLEOTIDE SEQUENCE [LARGE SCALE GENOMIC DNA]</scope>
    <source>
        <strain evidence="1 2">TBRC 7907</strain>
    </source>
</reference>
<evidence type="ECO:0000313" key="1">
    <source>
        <dbReference type="EMBL" id="MFB9906217.1"/>
    </source>
</evidence>
<organism evidence="1 2">
    <name type="scientific">Allokutzneria oryzae</name>
    <dbReference type="NCBI Taxonomy" id="1378989"/>
    <lineage>
        <taxon>Bacteria</taxon>
        <taxon>Bacillati</taxon>
        <taxon>Actinomycetota</taxon>
        <taxon>Actinomycetes</taxon>
        <taxon>Pseudonocardiales</taxon>
        <taxon>Pseudonocardiaceae</taxon>
        <taxon>Allokutzneria</taxon>
    </lineage>
</organism>
<sequence>MAALEELHAAAGYPSLRGMSKSIAEGDYPATASHESIRSVFIGQGKPRWETVQTIVMMLVDSCTSIRNPEVEIVRFIRLWRAAFGDAIGGDRAPDSVRGEEGAFIDEEEGDGWTAGKVAMLMMNPVNAIEIDPTLALPHEPIISAEDWVKVNQRLVAELGEERYLRKLLEILQGGYLCGDSSPYWGPFILDDDSIEIDEEFVHERISKMVISRLDSEPALLARAVAGRYAAEVRDPDRLADFESLEANPIFVREAMMASGDTWESISKSGRRLVFHYLIDEVYLGANCLPEEERVRVEWYIPESRVKLD</sequence>
<dbReference type="RefSeq" id="WP_377854162.1">
    <property type="nucleotide sequence ID" value="NZ_JBHLZU010000018.1"/>
</dbReference>
<name>A0ABV5ZZ79_9PSEU</name>
<gene>
    <name evidence="1" type="ORF">ACFFQA_19950</name>
</gene>
<accession>A0ABV5ZZ79</accession>
<proteinExistence type="predicted"/>
<dbReference type="EMBL" id="JBHLZU010000018">
    <property type="protein sequence ID" value="MFB9906217.1"/>
    <property type="molecule type" value="Genomic_DNA"/>
</dbReference>
<comment type="caution">
    <text evidence="1">The sequence shown here is derived from an EMBL/GenBank/DDBJ whole genome shotgun (WGS) entry which is preliminary data.</text>
</comment>
<keyword evidence="2" id="KW-1185">Reference proteome</keyword>
<evidence type="ECO:0000313" key="2">
    <source>
        <dbReference type="Proteomes" id="UP001589693"/>
    </source>
</evidence>
<protein>
    <recommendedName>
        <fullName evidence="3">DUF4272 domain-containing protein</fullName>
    </recommendedName>
</protein>